<evidence type="ECO:0000256" key="4">
    <source>
        <dbReference type="ARBA" id="ARBA00022490"/>
    </source>
</evidence>
<dbReference type="GO" id="GO:0008312">
    <property type="term" value="F:7S RNA binding"/>
    <property type="evidence" value="ECO:0007669"/>
    <property type="project" value="UniProtKB-UniRule"/>
</dbReference>
<organism evidence="10 11">
    <name type="scientific">Canis lupus familiaris</name>
    <name type="common">Dog</name>
    <name type="synonym">Canis familiaris</name>
    <dbReference type="NCBI Taxonomy" id="9615"/>
    <lineage>
        <taxon>Eukaryota</taxon>
        <taxon>Metazoa</taxon>
        <taxon>Chordata</taxon>
        <taxon>Craniata</taxon>
        <taxon>Vertebrata</taxon>
        <taxon>Euteleostomi</taxon>
        <taxon>Mammalia</taxon>
        <taxon>Eutheria</taxon>
        <taxon>Laurasiatheria</taxon>
        <taxon>Carnivora</taxon>
        <taxon>Caniformia</taxon>
        <taxon>Canidae</taxon>
        <taxon>Canis</taxon>
    </lineage>
</organism>
<evidence type="ECO:0000313" key="10">
    <source>
        <dbReference type="Ensembl" id="ENSCAFP00845027548.1"/>
    </source>
</evidence>
<evidence type="ECO:0000256" key="6">
    <source>
        <dbReference type="ARBA" id="ARBA00023135"/>
    </source>
</evidence>
<evidence type="ECO:0000256" key="1">
    <source>
        <dbReference type="ARBA" id="ARBA00004496"/>
    </source>
</evidence>
<protein>
    <recommendedName>
        <fullName evidence="3 9">Signal recognition particle 14 kDa protein</fullName>
        <shortName evidence="9">SRP14</shortName>
    </recommendedName>
</protein>
<evidence type="ECO:0000256" key="5">
    <source>
        <dbReference type="ARBA" id="ARBA00022884"/>
    </source>
</evidence>
<dbReference type="Gene3D" id="3.30.720.10">
    <property type="entry name" value="Signal recognition particle alu RNA binding heterodimer, srp9/1"/>
    <property type="match status" value="1"/>
</dbReference>
<accession>A0A8I3PB37</accession>
<comment type="function">
    <text evidence="8 9">Component of the signal recognition particle (SRP) complex, a ribonucleoprotein complex that mediates the cotranslational targeting of secretory and membrane proteins to the endoplasmic reticulum (ER). SRP9 together with SRP14 and the Alu portion of the SRP RNA, constitutes the elongation arrest domain of SRP. The complex of SRP9 and SRP14 is required for SRP RNA binding.</text>
</comment>
<evidence type="ECO:0000256" key="3">
    <source>
        <dbReference type="ARBA" id="ARBA00017926"/>
    </source>
</evidence>
<evidence type="ECO:0000256" key="7">
    <source>
        <dbReference type="ARBA" id="ARBA00023274"/>
    </source>
</evidence>
<dbReference type="Proteomes" id="UP000805418">
    <property type="component" value="Chromosome 18"/>
</dbReference>
<reference evidence="10" key="3">
    <citation type="submission" date="2025-09" db="UniProtKB">
        <authorList>
            <consortium name="Ensembl"/>
        </authorList>
    </citation>
    <scope>IDENTIFICATION</scope>
    <source>
        <strain evidence="10">Boxer</strain>
    </source>
</reference>
<keyword evidence="5 9" id="KW-0694">RNA-binding</keyword>
<keyword evidence="6 9" id="KW-0733">Signal recognition particle</keyword>
<reference evidence="10" key="2">
    <citation type="submission" date="2025-08" db="UniProtKB">
        <authorList>
            <consortium name="Ensembl"/>
        </authorList>
    </citation>
    <scope>IDENTIFICATION</scope>
    <source>
        <strain evidence="10">Boxer</strain>
    </source>
</reference>
<name>A0A8I3PB37_CANLF</name>
<sequence length="109" mass="12698">MSGLNESFLTSLHRLLSYCELKGSVYFRLKKKDARSSPVHGKGYVEGFHGSDNKCIRLFTDQTKKIFSLVPLKETNKIIVAYTNFVRWHLSGLKKKKKYFKSKKRKPIQ</sequence>
<keyword evidence="7 9" id="KW-0687">Ribonucleoprotein</keyword>
<dbReference type="PANTHER" id="PTHR12013">
    <property type="entry name" value="SIGNAL RECOGNITION PARTICLE 14 KD PROTEIN"/>
    <property type="match status" value="1"/>
</dbReference>
<evidence type="ECO:0000256" key="9">
    <source>
        <dbReference type="RuleBase" id="RU368100"/>
    </source>
</evidence>
<reference evidence="10" key="1">
    <citation type="submission" date="2020-03" db="EMBL/GenBank/DDBJ databases">
        <title>Long-read based genome assembly of a Labrador retriever dog.</title>
        <authorList>
            <person name="Eory L."/>
            <person name="Zhang W."/>
            <person name="Schoenebeck J."/>
        </authorList>
    </citation>
    <scope>NUCLEOTIDE SEQUENCE [LARGE SCALE GENOMIC DNA]</scope>
    <source>
        <strain evidence="10">Labrador retriever</strain>
    </source>
</reference>
<dbReference type="GO" id="GO:0005786">
    <property type="term" value="C:signal recognition particle, endoplasmic reticulum targeting"/>
    <property type="evidence" value="ECO:0007669"/>
    <property type="project" value="UniProtKB-UniRule"/>
</dbReference>
<dbReference type="GO" id="GO:0030942">
    <property type="term" value="F:endoplasmic reticulum signal peptide binding"/>
    <property type="evidence" value="ECO:0007669"/>
    <property type="project" value="UniProtKB-UniRule"/>
</dbReference>
<evidence type="ECO:0000256" key="8">
    <source>
        <dbReference type="ARBA" id="ARBA00045462"/>
    </source>
</evidence>
<dbReference type="InterPro" id="IPR009018">
    <property type="entry name" value="Signal_recog_particle_SRP9/14"/>
</dbReference>
<dbReference type="InterPro" id="IPR003210">
    <property type="entry name" value="Signal_recog_particle_SRP14"/>
</dbReference>
<comment type="subcellular location">
    <subcellularLocation>
        <location evidence="1 9">Cytoplasm</location>
    </subcellularLocation>
</comment>
<dbReference type="GO" id="GO:0006614">
    <property type="term" value="P:SRP-dependent cotranslational protein targeting to membrane"/>
    <property type="evidence" value="ECO:0007669"/>
    <property type="project" value="UniProtKB-UniRule"/>
</dbReference>
<comment type="subunit">
    <text evidence="9">Heterodimer with SRP9; binds RNA as heterodimer. Component of a signal recognition particle (SRP) complex that consists of a 7SL RNA molecule of 300 nucleotides and six protein subunits: SRP72, SRP68, SRP54, SRP19, SRP14 and SRP9.</text>
</comment>
<dbReference type="Ensembl" id="ENSCAFT00845035192.1">
    <property type="protein sequence ID" value="ENSCAFP00845027548.1"/>
    <property type="gene ID" value="ENSCAFG00845019925.1"/>
</dbReference>
<dbReference type="SUPFAM" id="SSF54762">
    <property type="entry name" value="Signal recognition particle alu RNA binding heterodimer, SRP9/14"/>
    <property type="match status" value="1"/>
</dbReference>
<keyword evidence="4 9" id="KW-0963">Cytoplasm</keyword>
<dbReference type="AlphaFoldDB" id="A0A8I3PB37"/>
<keyword evidence="11" id="KW-1185">Reference proteome</keyword>
<comment type="similarity">
    <text evidence="2 9">Belongs to the SRP14 family.</text>
</comment>
<evidence type="ECO:0000256" key="2">
    <source>
        <dbReference type="ARBA" id="ARBA00010349"/>
    </source>
</evidence>
<proteinExistence type="inferred from homology"/>
<evidence type="ECO:0000313" key="11">
    <source>
        <dbReference type="Proteomes" id="UP000805418"/>
    </source>
</evidence>